<feature type="compositionally biased region" description="Low complexity" evidence="1">
    <location>
        <begin position="366"/>
        <end position="376"/>
    </location>
</feature>
<evidence type="ECO:0000313" key="3">
    <source>
        <dbReference type="EMBL" id="CBJ31512.1"/>
    </source>
</evidence>
<dbReference type="InterPro" id="IPR021869">
    <property type="entry name" value="RNase_Zc3h12_NYN"/>
</dbReference>
<feature type="region of interest" description="Disordered" evidence="1">
    <location>
        <begin position="487"/>
        <end position="537"/>
    </location>
</feature>
<feature type="compositionally biased region" description="Basic and acidic residues" evidence="1">
    <location>
        <begin position="300"/>
        <end position="315"/>
    </location>
</feature>
<dbReference type="AlphaFoldDB" id="D7FTY5"/>
<feature type="domain" description="RNase NYN" evidence="2">
    <location>
        <begin position="650"/>
        <end position="794"/>
    </location>
</feature>
<dbReference type="Proteomes" id="UP000002630">
    <property type="component" value="Unassembled WGS sequence"/>
</dbReference>
<feature type="compositionally biased region" description="Basic residues" evidence="1">
    <location>
        <begin position="188"/>
        <end position="201"/>
    </location>
</feature>
<gene>
    <name evidence="3" type="ORF">Esi_0261_0029</name>
</gene>
<feature type="region of interest" description="Disordered" evidence="1">
    <location>
        <begin position="135"/>
        <end position="470"/>
    </location>
</feature>
<feature type="compositionally biased region" description="Low complexity" evidence="1">
    <location>
        <begin position="1"/>
        <end position="16"/>
    </location>
</feature>
<sequence length="833" mass="87794">MDWAPADVAPSSSSAVGFGEPAGKGTASPDATMVSAPTNNLNPHADPGHHPPAPPAAAVATVSAIAGPSGQAHGGWEGVAGNQEGEPDAAATARSTDPRPAGGRGRDRTPPPRSTTGPAASNSAIIAVVDLRALHQQQQRARAECDDLVQRGLPTEASPSPSQQNAPSHGQQQQQRPSPDNGGDNKSTQKRKRKSGRKAKKKDTDEHQPAGTGATFYAPGSVPSGAWPAVPATTRPSTNPRAARGRGREATLPAWMTATQATPPGGLQPQAGPGTNSRMPGPTGLPSSGPQQGAQTTAHGDNKTKNKSEPNDKKTQGRGATTLASAAWPTDYHQETSTTVAVHGRGAPLGTTVPSGARTNAAPGGLQQQPQLASPRAPRPLPAGLNSSRPKENNQIVSFGKGSASIQNKPKKNKKKKNNKKKKKPQAAGTSTTQSAWPSPADLKRSDGSAIIQKLAGPAPAATVKSNHRAPKNGWVAAVGAFHGQGASKTVWAGGGSGPSRPKRNREEELTTAEITTRLRDPSKAPGQQQQQQTPDEMIDMVRRMASMGVATVPKKKKSTLDASREPKALIATRARFRIIHHHALPSQQQLVLYKPPTFNIASGRSGATRSNQSSWVPPPRAPLAIKPSTWTTPKQPPPPPPPPPPPSPLVVIDGTDIALTYWRTDDRWSALQPLLAIQFFKERGVPCVAFLPRERVYGVTPQDDFYTAFHEARSRRAISEIPQGANASLFILKHAIENNAYVVTNAQLSGHIASPATLASLGQTKNELHSYLSRSHVRYTFAGDDFTPDPEAPLIKMFAKQASGANQTRGNTTRGRTTEPGVITSPFPHPTM</sequence>
<protein>
    <recommendedName>
        <fullName evidence="2">RNase NYN domain-containing protein</fullName>
    </recommendedName>
</protein>
<organism evidence="3 4">
    <name type="scientific">Ectocarpus siliculosus</name>
    <name type="common">Brown alga</name>
    <name type="synonym">Conferva siliculosa</name>
    <dbReference type="NCBI Taxonomy" id="2880"/>
    <lineage>
        <taxon>Eukaryota</taxon>
        <taxon>Sar</taxon>
        <taxon>Stramenopiles</taxon>
        <taxon>Ochrophyta</taxon>
        <taxon>PX clade</taxon>
        <taxon>Phaeophyceae</taxon>
        <taxon>Ectocarpales</taxon>
        <taxon>Ectocarpaceae</taxon>
        <taxon>Ectocarpus</taxon>
    </lineage>
</organism>
<dbReference type="Pfam" id="PF11977">
    <property type="entry name" value="RNase_Zc3h12a"/>
    <property type="match status" value="1"/>
</dbReference>
<feature type="compositionally biased region" description="Low complexity" evidence="1">
    <location>
        <begin position="259"/>
        <end position="275"/>
    </location>
</feature>
<feature type="region of interest" description="Disordered" evidence="1">
    <location>
        <begin position="1"/>
        <end position="122"/>
    </location>
</feature>
<evidence type="ECO:0000256" key="1">
    <source>
        <dbReference type="SAM" id="MobiDB-lite"/>
    </source>
</evidence>
<feature type="compositionally biased region" description="Low complexity" evidence="1">
    <location>
        <begin position="56"/>
        <end position="68"/>
    </location>
</feature>
<feature type="compositionally biased region" description="Polar residues" evidence="1">
    <location>
        <begin position="428"/>
        <end position="437"/>
    </location>
</feature>
<feature type="compositionally biased region" description="Pro residues" evidence="1">
    <location>
        <begin position="635"/>
        <end position="649"/>
    </location>
</feature>
<accession>D7FTY5</accession>
<feature type="compositionally biased region" description="Polar residues" evidence="1">
    <location>
        <begin position="285"/>
        <end position="299"/>
    </location>
</feature>
<evidence type="ECO:0000259" key="2">
    <source>
        <dbReference type="Pfam" id="PF11977"/>
    </source>
</evidence>
<dbReference type="OrthoDB" id="10433888at2759"/>
<reference evidence="3 4" key="1">
    <citation type="journal article" date="2010" name="Nature">
        <title>The Ectocarpus genome and the independent evolution of multicellularity in brown algae.</title>
        <authorList>
            <person name="Cock J.M."/>
            <person name="Sterck L."/>
            <person name="Rouze P."/>
            <person name="Scornet D."/>
            <person name="Allen A.E."/>
            <person name="Amoutzias G."/>
            <person name="Anthouard V."/>
            <person name="Artiguenave F."/>
            <person name="Aury J.M."/>
            <person name="Badger J.H."/>
            <person name="Beszteri B."/>
            <person name="Billiau K."/>
            <person name="Bonnet E."/>
            <person name="Bothwell J.H."/>
            <person name="Bowler C."/>
            <person name="Boyen C."/>
            <person name="Brownlee C."/>
            <person name="Carrano C.J."/>
            <person name="Charrier B."/>
            <person name="Cho G.Y."/>
            <person name="Coelho S.M."/>
            <person name="Collen J."/>
            <person name="Corre E."/>
            <person name="Da Silva C."/>
            <person name="Delage L."/>
            <person name="Delaroque N."/>
            <person name="Dittami S.M."/>
            <person name="Doulbeau S."/>
            <person name="Elias M."/>
            <person name="Farnham G."/>
            <person name="Gachon C.M."/>
            <person name="Gschloessl B."/>
            <person name="Heesch S."/>
            <person name="Jabbari K."/>
            <person name="Jubin C."/>
            <person name="Kawai H."/>
            <person name="Kimura K."/>
            <person name="Kloareg B."/>
            <person name="Kupper F.C."/>
            <person name="Lang D."/>
            <person name="Le Bail A."/>
            <person name="Leblanc C."/>
            <person name="Lerouge P."/>
            <person name="Lohr M."/>
            <person name="Lopez P.J."/>
            <person name="Martens C."/>
            <person name="Maumus F."/>
            <person name="Michel G."/>
            <person name="Miranda-Saavedra D."/>
            <person name="Morales J."/>
            <person name="Moreau H."/>
            <person name="Motomura T."/>
            <person name="Nagasato C."/>
            <person name="Napoli C.A."/>
            <person name="Nelson D.R."/>
            <person name="Nyvall-Collen P."/>
            <person name="Peters A.F."/>
            <person name="Pommier C."/>
            <person name="Potin P."/>
            <person name="Poulain J."/>
            <person name="Quesneville H."/>
            <person name="Read B."/>
            <person name="Rensing S.A."/>
            <person name="Ritter A."/>
            <person name="Rousvoal S."/>
            <person name="Samanta M."/>
            <person name="Samson G."/>
            <person name="Schroeder D.C."/>
            <person name="Segurens B."/>
            <person name="Strittmatter M."/>
            <person name="Tonon T."/>
            <person name="Tregear J.W."/>
            <person name="Valentin K."/>
            <person name="von Dassow P."/>
            <person name="Yamagishi T."/>
            <person name="Van de Peer Y."/>
            <person name="Wincker P."/>
        </authorList>
    </citation>
    <scope>NUCLEOTIDE SEQUENCE [LARGE SCALE GENOMIC DNA]</scope>
    <source>
        <strain evidence="4">Ec32 / CCAP1310/4</strain>
    </source>
</reference>
<evidence type="ECO:0000313" key="4">
    <source>
        <dbReference type="Proteomes" id="UP000002630"/>
    </source>
</evidence>
<feature type="region of interest" description="Disordered" evidence="1">
    <location>
        <begin position="604"/>
        <end position="650"/>
    </location>
</feature>
<proteinExistence type="predicted"/>
<dbReference type="EMBL" id="FN649760">
    <property type="protein sequence ID" value="CBJ31512.1"/>
    <property type="molecule type" value="Genomic_DNA"/>
</dbReference>
<feature type="compositionally biased region" description="Basic residues" evidence="1">
    <location>
        <begin position="409"/>
        <end position="425"/>
    </location>
</feature>
<keyword evidence="4" id="KW-1185">Reference proteome</keyword>
<dbReference type="eggNOG" id="ENOG502SE9D">
    <property type="taxonomic scope" value="Eukaryota"/>
</dbReference>
<feature type="compositionally biased region" description="Polar residues" evidence="1">
    <location>
        <begin position="385"/>
        <end position="397"/>
    </location>
</feature>
<dbReference type="InParanoid" id="D7FTY5"/>
<name>D7FTY5_ECTSI</name>
<feature type="compositionally biased region" description="Polar residues" evidence="1">
    <location>
        <begin position="604"/>
        <end position="616"/>
    </location>
</feature>
<feature type="compositionally biased region" description="Polar residues" evidence="1">
    <location>
        <begin position="169"/>
        <end position="178"/>
    </location>
</feature>
<feature type="compositionally biased region" description="Low complexity" evidence="1">
    <location>
        <begin position="157"/>
        <end position="168"/>
    </location>
</feature>
<feature type="region of interest" description="Disordered" evidence="1">
    <location>
        <begin position="802"/>
        <end position="833"/>
    </location>
</feature>
<dbReference type="Gene3D" id="3.40.50.11980">
    <property type="match status" value="1"/>
</dbReference>